<comment type="caution">
    <text evidence="2">The sequence shown here is derived from an EMBL/GenBank/DDBJ whole genome shotgun (WGS) entry which is preliminary data.</text>
</comment>
<dbReference type="SUPFAM" id="SSF49478">
    <property type="entry name" value="Cna protein B-type domain"/>
    <property type="match status" value="1"/>
</dbReference>
<evidence type="ECO:0000256" key="1">
    <source>
        <dbReference type="SAM" id="SignalP"/>
    </source>
</evidence>
<gene>
    <name evidence="2" type="ORF">M9978_10655</name>
</gene>
<dbReference type="AlphaFoldDB" id="A0A9X2HKL6"/>
<feature type="signal peptide" evidence="1">
    <location>
        <begin position="1"/>
        <end position="19"/>
    </location>
</feature>
<protein>
    <submittedName>
        <fullName evidence="2">DUF4198 domain-containing protein</fullName>
    </submittedName>
</protein>
<reference evidence="2" key="1">
    <citation type="submission" date="2022-05" db="EMBL/GenBank/DDBJ databases">
        <title>Sphingomonas sp. strain MG17 Genome sequencing and assembly.</title>
        <authorList>
            <person name="Kim I."/>
        </authorList>
    </citation>
    <scope>NUCLEOTIDE SEQUENCE</scope>
    <source>
        <strain evidence="2">MG17</strain>
    </source>
</reference>
<dbReference type="Pfam" id="PF10670">
    <property type="entry name" value="DUF4198"/>
    <property type="match status" value="1"/>
</dbReference>
<keyword evidence="1" id="KW-0732">Signal</keyword>
<proteinExistence type="predicted"/>
<organism evidence="2 3">
    <name type="scientific">Sphingomonas tagetis</name>
    <dbReference type="NCBI Taxonomy" id="2949092"/>
    <lineage>
        <taxon>Bacteria</taxon>
        <taxon>Pseudomonadati</taxon>
        <taxon>Pseudomonadota</taxon>
        <taxon>Alphaproteobacteria</taxon>
        <taxon>Sphingomonadales</taxon>
        <taxon>Sphingomonadaceae</taxon>
        <taxon>Sphingomonas</taxon>
    </lineage>
</organism>
<accession>A0A9X2HKL6</accession>
<dbReference type="InterPro" id="IPR019613">
    <property type="entry name" value="DUF4198"/>
</dbReference>
<dbReference type="EMBL" id="JAMLDX010000007">
    <property type="protein sequence ID" value="MCP3730889.1"/>
    <property type="molecule type" value="Genomic_DNA"/>
</dbReference>
<sequence>MKKLIIAALALTAAGAAQAHEVWIERGANGKAQIWLGEPERPLHVGGDPAFPNLKAPKLVPASTAAQTRGAGFIEVDVPAGDVRAWDDNVFKPWTEDGKTAGAAYYARSGRSETKALLPFEIVPVTANGNRFTLTRDGKPVAGTEVTVVSPQRWMLVQKTDASGQFDVPVREAGRYILKAEAKDEGDFTTGGGKVAILSRVTTTSFVHK</sequence>
<keyword evidence="3" id="KW-1185">Reference proteome</keyword>
<name>A0A9X2HKL6_9SPHN</name>
<evidence type="ECO:0000313" key="3">
    <source>
        <dbReference type="Proteomes" id="UP001139451"/>
    </source>
</evidence>
<evidence type="ECO:0000313" key="2">
    <source>
        <dbReference type="EMBL" id="MCP3730889.1"/>
    </source>
</evidence>
<dbReference type="RefSeq" id="WP_254293026.1">
    <property type="nucleotide sequence ID" value="NZ_JAMLDX010000007.1"/>
</dbReference>
<feature type="chain" id="PRO_5040933705" evidence="1">
    <location>
        <begin position="20"/>
        <end position="209"/>
    </location>
</feature>
<dbReference type="Proteomes" id="UP001139451">
    <property type="component" value="Unassembled WGS sequence"/>
</dbReference>